<name>A0A4Z0V4A5_9BACT</name>
<organism evidence="8 9">
    <name type="scientific">Duncaniella freteri</name>
    <dbReference type="NCBI Taxonomy" id="2530391"/>
    <lineage>
        <taxon>Bacteria</taxon>
        <taxon>Pseudomonadati</taxon>
        <taxon>Bacteroidota</taxon>
        <taxon>Bacteroidia</taxon>
        <taxon>Bacteroidales</taxon>
        <taxon>Muribaculaceae</taxon>
        <taxon>Duncaniella</taxon>
    </lineage>
</organism>
<accession>A0A4Z0V4A5</accession>
<dbReference type="SUPFAM" id="SSF57863">
    <property type="entry name" value="ArfGap/RecO-like zinc finger"/>
    <property type="match status" value="1"/>
</dbReference>
<dbReference type="Pfam" id="PF02565">
    <property type="entry name" value="RecO_C"/>
    <property type="match status" value="1"/>
</dbReference>
<evidence type="ECO:0000256" key="4">
    <source>
        <dbReference type="ARBA" id="ARBA00023172"/>
    </source>
</evidence>
<dbReference type="AlphaFoldDB" id="A0A4Z0V4A5"/>
<evidence type="ECO:0000313" key="9">
    <source>
        <dbReference type="Proteomes" id="UP000297635"/>
    </source>
</evidence>
<evidence type="ECO:0000259" key="7">
    <source>
        <dbReference type="Pfam" id="PF11967"/>
    </source>
</evidence>
<dbReference type="Pfam" id="PF11967">
    <property type="entry name" value="RecO_N"/>
    <property type="match status" value="1"/>
</dbReference>
<evidence type="ECO:0000256" key="1">
    <source>
        <dbReference type="ARBA" id="ARBA00007452"/>
    </source>
</evidence>
<dbReference type="Gene3D" id="1.20.1440.120">
    <property type="entry name" value="Recombination protein O, C-terminal domain"/>
    <property type="match status" value="1"/>
</dbReference>
<evidence type="ECO:0000313" key="8">
    <source>
        <dbReference type="EMBL" id="TGG39601.1"/>
    </source>
</evidence>
<keyword evidence="4" id="KW-0233">DNA recombination</keyword>
<dbReference type="GO" id="GO:0043590">
    <property type="term" value="C:bacterial nucleoid"/>
    <property type="evidence" value="ECO:0007669"/>
    <property type="project" value="TreeGrafter"/>
</dbReference>
<dbReference type="RefSeq" id="WP_135470281.1">
    <property type="nucleotide sequence ID" value="NZ_CASGTF010000053.1"/>
</dbReference>
<dbReference type="Gene3D" id="2.40.50.140">
    <property type="entry name" value="Nucleic acid-binding proteins"/>
    <property type="match status" value="1"/>
</dbReference>
<comment type="similarity">
    <text evidence="1">Belongs to the RecO family.</text>
</comment>
<reference evidence="8 9" key="1">
    <citation type="submission" date="2019-02" db="EMBL/GenBank/DDBJ databases">
        <title>Isolation and identification of novel species under the genus Muribaculum.</title>
        <authorList>
            <person name="Miyake S."/>
            <person name="Ding Y."/>
            <person name="Low A."/>
            <person name="Soh M."/>
            <person name="Seedorf H."/>
        </authorList>
    </citation>
    <scope>NUCLEOTIDE SEQUENCE [LARGE SCALE GENOMIC DNA]</scope>
    <source>
        <strain evidence="8 9">TLL-A3</strain>
    </source>
</reference>
<proteinExistence type="inferred from homology"/>
<evidence type="ECO:0000256" key="6">
    <source>
        <dbReference type="ARBA" id="ARBA00033409"/>
    </source>
</evidence>
<keyword evidence="5" id="KW-0234">DNA repair</keyword>
<gene>
    <name evidence="8" type="ORF">EZ315_02355</name>
</gene>
<dbReference type="PANTHER" id="PTHR33991">
    <property type="entry name" value="DNA REPAIR PROTEIN RECO"/>
    <property type="match status" value="1"/>
</dbReference>
<sequence length="239" mass="26814">MKLSFIALKSTRYSDSQSILTAYSRELGRVSMAVPAGKGKGASRIRALTMPLSILECETDVKPGREVMPIRQVRPVIVLGEVHTHPVKQMLAMFLAEVLSVVLRESVPDDRVYRYLESSISYLDSVHGGLVANFHICFLLHLGRLLGIEPDVSTYAPGMVIDLRDGIWRGSMPLHGEWLSPEESAAAVGMLRMTYSNMASFRLTREQRSRALDLVLRYYSLHVAPLSHIRSLEILRSMF</sequence>
<evidence type="ECO:0000256" key="2">
    <source>
        <dbReference type="ARBA" id="ARBA00021310"/>
    </source>
</evidence>
<keyword evidence="9" id="KW-1185">Reference proteome</keyword>
<dbReference type="GO" id="GO:0006302">
    <property type="term" value="P:double-strand break repair"/>
    <property type="evidence" value="ECO:0007669"/>
    <property type="project" value="TreeGrafter"/>
</dbReference>
<dbReference type="PANTHER" id="PTHR33991:SF1">
    <property type="entry name" value="DNA REPAIR PROTEIN RECO"/>
    <property type="match status" value="1"/>
</dbReference>
<dbReference type="InterPro" id="IPR003717">
    <property type="entry name" value="RecO"/>
</dbReference>
<evidence type="ECO:0000256" key="3">
    <source>
        <dbReference type="ARBA" id="ARBA00022763"/>
    </source>
</evidence>
<dbReference type="InterPro" id="IPR022572">
    <property type="entry name" value="DNA_rep/recomb_RecO_N"/>
</dbReference>
<dbReference type="InterPro" id="IPR042242">
    <property type="entry name" value="RecO_C"/>
</dbReference>
<keyword evidence="3" id="KW-0227">DNA damage</keyword>
<protein>
    <recommendedName>
        <fullName evidence="2">DNA repair protein RecO</fullName>
    </recommendedName>
    <alternativeName>
        <fullName evidence="6">Recombination protein O</fullName>
    </alternativeName>
</protein>
<dbReference type="InterPro" id="IPR012340">
    <property type="entry name" value="NA-bd_OB-fold"/>
</dbReference>
<dbReference type="InterPro" id="IPR037278">
    <property type="entry name" value="ARFGAP/RecO"/>
</dbReference>
<dbReference type="Proteomes" id="UP000297635">
    <property type="component" value="Unassembled WGS sequence"/>
</dbReference>
<comment type="caution">
    <text evidence="8">The sequence shown here is derived from an EMBL/GenBank/DDBJ whole genome shotgun (WGS) entry which is preliminary data.</text>
</comment>
<dbReference type="EMBL" id="SJSA01000001">
    <property type="protein sequence ID" value="TGG39601.1"/>
    <property type="molecule type" value="Genomic_DNA"/>
</dbReference>
<feature type="domain" description="DNA replication/recombination mediator RecO N-terminal" evidence="7">
    <location>
        <begin position="3"/>
        <end position="75"/>
    </location>
</feature>
<evidence type="ECO:0000256" key="5">
    <source>
        <dbReference type="ARBA" id="ARBA00023204"/>
    </source>
</evidence>
<dbReference type="GO" id="GO:0006310">
    <property type="term" value="P:DNA recombination"/>
    <property type="evidence" value="ECO:0007669"/>
    <property type="project" value="UniProtKB-KW"/>
</dbReference>
<dbReference type="GeneID" id="82148617"/>